<reference evidence="1 2" key="1">
    <citation type="submission" date="2024-02" db="EMBL/GenBank/DDBJ databases">
        <authorList>
            <person name="Chen Y."/>
            <person name="Shah S."/>
            <person name="Dougan E. K."/>
            <person name="Thang M."/>
            <person name="Chan C."/>
        </authorList>
    </citation>
    <scope>NUCLEOTIDE SEQUENCE [LARGE SCALE GENOMIC DNA]</scope>
</reference>
<proteinExistence type="predicted"/>
<evidence type="ECO:0000313" key="2">
    <source>
        <dbReference type="Proteomes" id="UP001642484"/>
    </source>
</evidence>
<name>A0ABP0Q519_9DINO</name>
<dbReference type="EMBL" id="CAXAMN010024029">
    <property type="protein sequence ID" value="CAK9083355.1"/>
    <property type="molecule type" value="Genomic_DNA"/>
</dbReference>
<accession>A0ABP0Q519</accession>
<dbReference type="Proteomes" id="UP001642484">
    <property type="component" value="Unassembled WGS sequence"/>
</dbReference>
<gene>
    <name evidence="1" type="ORF">CCMP2556_LOCUS40643</name>
</gene>
<protein>
    <recommendedName>
        <fullName evidence="3">Secreted protein</fullName>
    </recommendedName>
</protein>
<organism evidence="1 2">
    <name type="scientific">Durusdinium trenchii</name>
    <dbReference type="NCBI Taxonomy" id="1381693"/>
    <lineage>
        <taxon>Eukaryota</taxon>
        <taxon>Sar</taxon>
        <taxon>Alveolata</taxon>
        <taxon>Dinophyceae</taxon>
        <taxon>Suessiales</taxon>
        <taxon>Symbiodiniaceae</taxon>
        <taxon>Durusdinium</taxon>
    </lineage>
</organism>
<evidence type="ECO:0000313" key="1">
    <source>
        <dbReference type="EMBL" id="CAK9083355.1"/>
    </source>
</evidence>
<keyword evidence="2" id="KW-1185">Reference proteome</keyword>
<evidence type="ECO:0008006" key="3">
    <source>
        <dbReference type="Google" id="ProtNLM"/>
    </source>
</evidence>
<comment type="caution">
    <text evidence="1">The sequence shown here is derived from an EMBL/GenBank/DDBJ whole genome shotgun (WGS) entry which is preliminary data.</text>
</comment>
<sequence>MPSFTTLAWSFVICRARTSDTVRPRPRPRTTVTGMRWKMVMSAVEMEIEIFHGANSGECKKCVFDGMVFHCMEFPSPYILAVSWDSRLRPAPSQRKVSLFDNEA</sequence>